<dbReference type="EMBL" id="NIOJ01000030">
    <property type="protein sequence ID" value="PNT98160.1"/>
    <property type="molecule type" value="Genomic_DNA"/>
</dbReference>
<dbReference type="Pfam" id="PF00356">
    <property type="entry name" value="LacI"/>
    <property type="match status" value="1"/>
</dbReference>
<dbReference type="Gene3D" id="3.40.50.2300">
    <property type="match status" value="2"/>
</dbReference>
<evidence type="ECO:0000313" key="7">
    <source>
        <dbReference type="Proteomes" id="UP000236151"/>
    </source>
</evidence>
<sequence length="329" mass="35805">MSTLKDVAREAGVSITTASYALKGSKKISHETTLRVKEAAKRLNYLPSGIARGLKASKTWNIGVFLHGYSGPTYGDVLQAIHDGVSSANYEMMVCSTSVSDRLLMERHMDGAIILNSFIPDKTLERVQSPNFPVVVMDRTIELPNVSCVVADNVAGGYMAVRHLLDFGYKKLAFIIGGKESYENAARVEGIKKALYEAGIDFGAVPVAIGDFKEETGKSSMKSLLNQYPDIDAVFCLNDEMAIGAMNAIKESGRLIPQDIAVIGFDDIPLASYTTPALTTIRVDRRLWGYLAAVNLLELIDRKGSGRIVKIPVELIRRETVGKISVGIT</sequence>
<dbReference type="Gene3D" id="1.10.260.40">
    <property type="entry name" value="lambda repressor-like DNA-binding domains"/>
    <property type="match status" value="1"/>
</dbReference>
<keyword evidence="7" id="KW-1185">Reference proteome</keyword>
<gene>
    <name evidence="6" type="ORF">CDQ84_11750</name>
</gene>
<dbReference type="SUPFAM" id="SSF47413">
    <property type="entry name" value="lambda repressor-like DNA-binding domains"/>
    <property type="match status" value="1"/>
</dbReference>
<dbReference type="GO" id="GO:0003700">
    <property type="term" value="F:DNA-binding transcription factor activity"/>
    <property type="evidence" value="ECO:0007669"/>
    <property type="project" value="TreeGrafter"/>
</dbReference>
<dbReference type="InterPro" id="IPR010982">
    <property type="entry name" value="Lambda_DNA-bd_dom_sf"/>
</dbReference>
<evidence type="ECO:0000313" key="6">
    <source>
        <dbReference type="EMBL" id="PNT98160.1"/>
    </source>
</evidence>
<dbReference type="SUPFAM" id="SSF53822">
    <property type="entry name" value="Periplasmic binding protein-like I"/>
    <property type="match status" value="1"/>
</dbReference>
<reference evidence="7" key="1">
    <citation type="submission" date="2017-06" db="EMBL/GenBank/DDBJ databases">
        <title>Investigating the central metabolism of Clostridium thermosuccinogenes.</title>
        <authorList>
            <person name="Koendjbiharie J.G."/>
            <person name="Van Kranenburg R."/>
            <person name="Vriesendorp B."/>
        </authorList>
    </citation>
    <scope>NUCLEOTIDE SEQUENCE [LARGE SCALE GENOMIC DNA]</scope>
    <source>
        <strain evidence="7">DSM 5806</strain>
    </source>
</reference>
<dbReference type="CDD" id="cd01392">
    <property type="entry name" value="HTH_LacI"/>
    <property type="match status" value="1"/>
</dbReference>
<name>A0A2K2FCF6_9CLOT</name>
<dbReference type="InterPro" id="IPR028082">
    <property type="entry name" value="Peripla_BP_I"/>
</dbReference>
<keyword evidence="4" id="KW-0804">Transcription</keyword>
<dbReference type="PROSITE" id="PS50932">
    <property type="entry name" value="HTH_LACI_2"/>
    <property type="match status" value="1"/>
</dbReference>
<feature type="domain" description="HTH lacI-type" evidence="5">
    <location>
        <begin position="2"/>
        <end position="56"/>
    </location>
</feature>
<dbReference type="OrthoDB" id="9784962at2"/>
<proteinExistence type="predicted"/>
<dbReference type="PROSITE" id="PS00356">
    <property type="entry name" value="HTH_LACI_1"/>
    <property type="match status" value="1"/>
</dbReference>
<evidence type="ECO:0000259" key="5">
    <source>
        <dbReference type="PROSITE" id="PS50932"/>
    </source>
</evidence>
<evidence type="ECO:0000256" key="1">
    <source>
        <dbReference type="ARBA" id="ARBA00022491"/>
    </source>
</evidence>
<dbReference type="InterPro" id="IPR000843">
    <property type="entry name" value="HTH_LacI"/>
</dbReference>
<keyword evidence="2" id="KW-0805">Transcription regulation</keyword>
<dbReference type="Pfam" id="PF13377">
    <property type="entry name" value="Peripla_BP_3"/>
    <property type="match status" value="1"/>
</dbReference>
<dbReference type="InterPro" id="IPR046335">
    <property type="entry name" value="LacI/GalR-like_sensor"/>
</dbReference>
<accession>A0A2K2FCF6</accession>
<dbReference type="RefSeq" id="WP_103081928.1">
    <property type="nucleotide sequence ID" value="NZ_CP021850.1"/>
</dbReference>
<dbReference type="Proteomes" id="UP000236151">
    <property type="component" value="Unassembled WGS sequence"/>
</dbReference>
<dbReference type="GO" id="GO:0000976">
    <property type="term" value="F:transcription cis-regulatory region binding"/>
    <property type="evidence" value="ECO:0007669"/>
    <property type="project" value="TreeGrafter"/>
</dbReference>
<dbReference type="KEGG" id="cthd:CDO33_18550"/>
<dbReference type="SMART" id="SM00354">
    <property type="entry name" value="HTH_LACI"/>
    <property type="match status" value="1"/>
</dbReference>
<comment type="caution">
    <text evidence="6">The sequence shown here is derived from an EMBL/GenBank/DDBJ whole genome shotgun (WGS) entry which is preliminary data.</text>
</comment>
<dbReference type="AlphaFoldDB" id="A0A2K2FCF6"/>
<keyword evidence="1" id="KW-0678">Repressor</keyword>
<evidence type="ECO:0000256" key="2">
    <source>
        <dbReference type="ARBA" id="ARBA00023015"/>
    </source>
</evidence>
<organism evidence="6 7">
    <name type="scientific">Clostridium thermosuccinogenes</name>
    <dbReference type="NCBI Taxonomy" id="84032"/>
    <lineage>
        <taxon>Bacteria</taxon>
        <taxon>Bacillati</taxon>
        <taxon>Bacillota</taxon>
        <taxon>Clostridia</taxon>
        <taxon>Eubacteriales</taxon>
        <taxon>Clostridiaceae</taxon>
        <taxon>Clostridium</taxon>
    </lineage>
</organism>
<dbReference type="PANTHER" id="PTHR30146:SF148">
    <property type="entry name" value="HTH-TYPE TRANSCRIPTIONAL REPRESSOR PURR-RELATED"/>
    <property type="match status" value="1"/>
</dbReference>
<protein>
    <recommendedName>
        <fullName evidence="5">HTH lacI-type domain-containing protein</fullName>
    </recommendedName>
</protein>
<evidence type="ECO:0000256" key="3">
    <source>
        <dbReference type="ARBA" id="ARBA00023125"/>
    </source>
</evidence>
<dbReference type="CDD" id="cd06267">
    <property type="entry name" value="PBP1_LacI_sugar_binding-like"/>
    <property type="match status" value="1"/>
</dbReference>
<dbReference type="PANTHER" id="PTHR30146">
    <property type="entry name" value="LACI-RELATED TRANSCRIPTIONAL REPRESSOR"/>
    <property type="match status" value="1"/>
</dbReference>
<keyword evidence="3" id="KW-0238">DNA-binding</keyword>
<evidence type="ECO:0000256" key="4">
    <source>
        <dbReference type="ARBA" id="ARBA00023163"/>
    </source>
</evidence>